<dbReference type="EMBL" id="VLPK01000001">
    <property type="protein sequence ID" value="TSJ42970.1"/>
    <property type="molecule type" value="Genomic_DNA"/>
</dbReference>
<protein>
    <submittedName>
        <fullName evidence="1">Uncharacterized protein</fullName>
    </submittedName>
</protein>
<proteinExistence type="predicted"/>
<name>A0A556MSP3_9SPHI</name>
<sequence>MNPYLGNFNQPGDYTYERCTLYPFYKLDKRQPPLWFYKLILNKLVSAAYNWDMVFKELGQPYDLQVWLYDPSYMWSEIICYRLDKQIELKTRFVKSLINKSFPDKKFGLSINNNEFEWYLADEDLVYFEDDFDCADFTKEEIIADGYVKKQSDEFGDFYIKRIGDLWVGRKKSP</sequence>
<dbReference type="Proteomes" id="UP000318733">
    <property type="component" value="Unassembled WGS sequence"/>
</dbReference>
<dbReference type="AlphaFoldDB" id="A0A556MSP3"/>
<gene>
    <name evidence="1" type="ORF">FO440_01905</name>
</gene>
<comment type="caution">
    <text evidence="1">The sequence shown here is derived from an EMBL/GenBank/DDBJ whole genome shotgun (WGS) entry which is preliminary data.</text>
</comment>
<keyword evidence="2" id="KW-1185">Reference proteome</keyword>
<organism evidence="1 2">
    <name type="scientific">Mucilaginibacter corticis</name>
    <dbReference type="NCBI Taxonomy" id="2597670"/>
    <lineage>
        <taxon>Bacteria</taxon>
        <taxon>Pseudomonadati</taxon>
        <taxon>Bacteroidota</taxon>
        <taxon>Sphingobacteriia</taxon>
        <taxon>Sphingobacteriales</taxon>
        <taxon>Sphingobacteriaceae</taxon>
        <taxon>Mucilaginibacter</taxon>
    </lineage>
</organism>
<accession>A0A556MSP3</accession>
<evidence type="ECO:0000313" key="1">
    <source>
        <dbReference type="EMBL" id="TSJ42970.1"/>
    </source>
</evidence>
<evidence type="ECO:0000313" key="2">
    <source>
        <dbReference type="Proteomes" id="UP000318733"/>
    </source>
</evidence>
<reference evidence="1 2" key="1">
    <citation type="submission" date="2019-07" db="EMBL/GenBank/DDBJ databases">
        <authorList>
            <person name="Huq M.A."/>
        </authorList>
    </citation>
    <scope>NUCLEOTIDE SEQUENCE [LARGE SCALE GENOMIC DNA]</scope>
    <source>
        <strain evidence="1 2">MAH-19</strain>
    </source>
</reference>